<accession>A0A5B7YAP6</accession>
<evidence type="ECO:0000313" key="2">
    <source>
        <dbReference type="Proteomes" id="UP000304912"/>
    </source>
</evidence>
<name>A0A5B7YAP6_9ALTE</name>
<evidence type="ECO:0000313" key="1">
    <source>
        <dbReference type="EMBL" id="QCZ92485.1"/>
    </source>
</evidence>
<dbReference type="InterPro" id="IPR011041">
    <property type="entry name" value="Quinoprot_gluc/sorb_DH_b-prop"/>
</dbReference>
<dbReference type="OrthoDB" id="5756737at2"/>
<dbReference type="AlphaFoldDB" id="A0A5B7YAP6"/>
<protein>
    <recommendedName>
        <fullName evidence="3">Phytase-like domain-containing protein</fullName>
    </recommendedName>
</protein>
<dbReference type="RefSeq" id="WP_139755238.1">
    <property type="nucleotide sequence ID" value="NZ_CP039852.1"/>
</dbReference>
<dbReference type="SUPFAM" id="SSF50952">
    <property type="entry name" value="Soluble quinoprotein glucose dehydrogenase"/>
    <property type="match status" value="1"/>
</dbReference>
<gene>
    <name evidence="1" type="ORF">FBQ74_02915</name>
</gene>
<dbReference type="EMBL" id="CP039852">
    <property type="protein sequence ID" value="QCZ92485.1"/>
    <property type="molecule type" value="Genomic_DNA"/>
</dbReference>
<dbReference type="Proteomes" id="UP000304912">
    <property type="component" value="Chromosome"/>
</dbReference>
<dbReference type="PROSITE" id="PS51257">
    <property type="entry name" value="PROKAR_LIPOPROTEIN"/>
    <property type="match status" value="1"/>
</dbReference>
<reference evidence="1 2" key="1">
    <citation type="submission" date="2019-04" db="EMBL/GenBank/DDBJ databases">
        <title>Salinimonas iocasae sp. nov., a halophilic bacterium isolated from the outer tube casing of tubeworms in Okinawa Trough.</title>
        <authorList>
            <person name="Zhang H."/>
            <person name="Wang H."/>
            <person name="Li C."/>
        </authorList>
    </citation>
    <scope>NUCLEOTIDE SEQUENCE [LARGE SCALE GENOMIC DNA]</scope>
    <source>
        <strain evidence="1 2">KX18D6</strain>
    </source>
</reference>
<organism evidence="1 2">
    <name type="scientific">Salinimonas iocasae</name>
    <dbReference type="NCBI Taxonomy" id="2572577"/>
    <lineage>
        <taxon>Bacteria</taxon>
        <taxon>Pseudomonadati</taxon>
        <taxon>Pseudomonadota</taxon>
        <taxon>Gammaproteobacteria</taxon>
        <taxon>Alteromonadales</taxon>
        <taxon>Alteromonadaceae</taxon>
        <taxon>Alteromonas/Salinimonas group</taxon>
        <taxon>Salinimonas</taxon>
    </lineage>
</organism>
<proteinExistence type="predicted"/>
<evidence type="ECO:0008006" key="3">
    <source>
        <dbReference type="Google" id="ProtNLM"/>
    </source>
</evidence>
<sequence length="384" mass="43350">MNFRASVIIVSFFILSACSEPDVDNAQTVVQSSDDQRVSAKGRWLRESDGKIMQDPQTSGLSVWQGKLVSISDGSAQPDQQRRLHVIDPASASLLPKKEEMRIGSRVRRSCFSNYLADEPDLEALVADPQDPDIFYTVTEDATRTGALSARCQQRYKETGSTDYPTLLVRIERTSEGDLYMSRVRPLQFSREMKVGDFPNDGIEGMALGANNTLYLALEKDAEGMPRIFSVVMDDGFWETTDFIAVSEPDIRMPQWQGGNHPFNALEYYHHEPHNQGYLLAMARNDDVLWILDPDGKKAPRKVPMRFYAETGSKDCEAEEMMDNASIEGITVMEGTLWLINDPWKVNYMKNVQCQSNQSRYEAMAPLLFSTPLKAAWFQKQAKG</sequence>
<keyword evidence="2" id="KW-1185">Reference proteome</keyword>
<dbReference type="KEGG" id="salk:FBQ74_02915"/>